<dbReference type="PANTHER" id="PTHR38052">
    <property type="entry name" value="EXPRESSED PROTEIN"/>
    <property type="match status" value="1"/>
</dbReference>
<sequence>MPRVPEVDHFKHKVGPFGKSPSLEAPAVGVRVYIVHAAAAAVGDIFAQPLVGFAGLTFSHVDIINSLRAVDFPASSRANLLGVYTYTDKAMAYTIIVHLLAKNDASCIQKLKDKLVEASQVYSKDPETLSWFVMQDFEEPRRFAIVERYVGEESQKYHLENPYWQTFDPYVLPLLEEPMDLRRLGELEGSVM</sequence>
<dbReference type="EMBL" id="FP929139">
    <property type="protein sequence ID" value="CBY02343.1"/>
    <property type="molecule type" value="Genomic_DNA"/>
</dbReference>
<proteinExistence type="predicted"/>
<evidence type="ECO:0000313" key="2">
    <source>
        <dbReference type="Proteomes" id="UP000002668"/>
    </source>
</evidence>
<dbReference type="eggNOG" id="ENOG502S3XY">
    <property type="taxonomic scope" value="Eukaryota"/>
</dbReference>
<name>E5ACZ1_LEPMJ</name>
<dbReference type="OrthoDB" id="194076at2759"/>
<protein>
    <recommendedName>
        <fullName evidence="3">ABM domain-containing protein</fullName>
    </recommendedName>
</protein>
<dbReference type="InParanoid" id="E5ACZ1"/>
<evidence type="ECO:0000313" key="1">
    <source>
        <dbReference type="EMBL" id="CBY02343.1"/>
    </source>
</evidence>
<dbReference type="SUPFAM" id="SSF54909">
    <property type="entry name" value="Dimeric alpha+beta barrel"/>
    <property type="match status" value="1"/>
</dbReference>
<dbReference type="Proteomes" id="UP000002668">
    <property type="component" value="Genome"/>
</dbReference>
<dbReference type="Gene3D" id="3.30.70.100">
    <property type="match status" value="1"/>
</dbReference>
<dbReference type="GeneID" id="13289568"/>
<gene>
    <name evidence="1" type="ORF">LEMA_P011300.1</name>
</gene>
<reference evidence="2" key="1">
    <citation type="journal article" date="2011" name="Nat. Commun.">
        <title>Effector diversification within compartments of the Leptosphaeria maculans genome affected by Repeat-Induced Point mutations.</title>
        <authorList>
            <person name="Rouxel T."/>
            <person name="Grandaubert J."/>
            <person name="Hane J.K."/>
            <person name="Hoede C."/>
            <person name="van de Wouw A.P."/>
            <person name="Couloux A."/>
            <person name="Dominguez V."/>
            <person name="Anthouard V."/>
            <person name="Bally P."/>
            <person name="Bourras S."/>
            <person name="Cozijnsen A.J."/>
            <person name="Ciuffetti L.M."/>
            <person name="Degrave A."/>
            <person name="Dilmaghani A."/>
            <person name="Duret L."/>
            <person name="Fudal I."/>
            <person name="Goodwin S.B."/>
            <person name="Gout L."/>
            <person name="Glaser N."/>
            <person name="Linglin J."/>
            <person name="Kema G.H.J."/>
            <person name="Lapalu N."/>
            <person name="Lawrence C.B."/>
            <person name="May K."/>
            <person name="Meyer M."/>
            <person name="Ollivier B."/>
            <person name="Poulain J."/>
            <person name="Schoch C.L."/>
            <person name="Simon A."/>
            <person name="Spatafora J.W."/>
            <person name="Stachowiak A."/>
            <person name="Turgeon B.G."/>
            <person name="Tyler B.M."/>
            <person name="Vincent D."/>
            <person name="Weissenbach J."/>
            <person name="Amselem J."/>
            <person name="Quesneville H."/>
            <person name="Oliver R.P."/>
            <person name="Wincker P."/>
            <person name="Balesdent M.-H."/>
            <person name="Howlett B.J."/>
        </authorList>
    </citation>
    <scope>NUCLEOTIDE SEQUENCE [LARGE SCALE GENOMIC DNA]</scope>
    <source>
        <strain evidence="2">JN3 / isolate v23.1.3 / race Av1-4-5-6-7-8</strain>
    </source>
</reference>
<accession>E5ACZ1</accession>
<dbReference type="VEuPathDB" id="FungiDB:LEMA_P011300.1"/>
<dbReference type="AlphaFoldDB" id="E5ACZ1"/>
<evidence type="ECO:0008006" key="3">
    <source>
        <dbReference type="Google" id="ProtNLM"/>
    </source>
</evidence>
<dbReference type="STRING" id="985895.E5ACZ1"/>
<dbReference type="InterPro" id="IPR011008">
    <property type="entry name" value="Dimeric_a/b-barrel"/>
</dbReference>
<organism evidence="1 2">
    <name type="scientific">Leptosphaeria maculans (strain JN3 / isolate v23.1.3 / race Av1-4-5-6-7-8)</name>
    <name type="common">Blackleg fungus</name>
    <name type="synonym">Phoma lingam</name>
    <dbReference type="NCBI Taxonomy" id="985895"/>
    <lineage>
        <taxon>Eukaryota</taxon>
        <taxon>Fungi</taxon>
        <taxon>Dikarya</taxon>
        <taxon>Ascomycota</taxon>
        <taxon>Pezizomycotina</taxon>
        <taxon>Dothideomycetes</taxon>
        <taxon>Pleosporomycetidae</taxon>
        <taxon>Pleosporales</taxon>
        <taxon>Pleosporineae</taxon>
        <taxon>Leptosphaeriaceae</taxon>
        <taxon>Plenodomus</taxon>
        <taxon>Plenodomus lingam/Leptosphaeria maculans species complex</taxon>
    </lineage>
</organism>
<keyword evidence="2" id="KW-1185">Reference proteome</keyword>
<dbReference type="HOGENOM" id="CLU_1415423_0_0_1"/>
<dbReference type="PANTHER" id="PTHR38052:SF1">
    <property type="entry name" value="ABM DOMAIN-CONTAINING PROTEIN"/>
    <property type="match status" value="1"/>
</dbReference>